<reference evidence="1 2" key="1">
    <citation type="submission" date="2023-09" db="EMBL/GenBank/DDBJ databases">
        <title>Thalassobella suaedae gen. nov., sp. nov., a marine bacterium of the family Flavobacteriaceae isolated from a halophyte Suaeda japonica.</title>
        <authorList>
            <person name="Lee S.Y."/>
            <person name="Hwang C.Y."/>
        </authorList>
    </citation>
    <scope>NUCLEOTIDE SEQUENCE [LARGE SCALE GENOMIC DNA]</scope>
    <source>
        <strain evidence="1 2">HL-DH14</strain>
    </source>
</reference>
<evidence type="ECO:0000313" key="2">
    <source>
        <dbReference type="Proteomes" id="UP001302806"/>
    </source>
</evidence>
<sequence>MRTKQLPITYQLQKERIAIKQVDFNPTFKEHLYFVYLNKKQNSRDGIVTYNANKSNLESVISEINDITTKIISCKTIETFDSLIKQHESFISKIIKQDTVKELLFKDFNGSIKSLGAWGGDFVLVTARENPKNYFKNKGFNTVVDYDDMVFKF</sequence>
<accession>A0ABY9XTI5</accession>
<protein>
    <recommendedName>
        <fullName evidence="3">GHMP kinase C-terminal domain-containing protein</fullName>
    </recommendedName>
</protein>
<name>A0ABY9XTI5_9FLAO</name>
<organism evidence="1 2">
    <name type="scientific">Thalassobellus suaedae</name>
    <dbReference type="NCBI Taxonomy" id="3074124"/>
    <lineage>
        <taxon>Bacteria</taxon>
        <taxon>Pseudomonadati</taxon>
        <taxon>Bacteroidota</taxon>
        <taxon>Flavobacteriia</taxon>
        <taxon>Flavobacteriales</taxon>
        <taxon>Flavobacteriaceae</taxon>
        <taxon>Thalassobellus</taxon>
    </lineage>
</organism>
<dbReference type="Proteomes" id="UP001302806">
    <property type="component" value="Chromosome"/>
</dbReference>
<evidence type="ECO:0000313" key="1">
    <source>
        <dbReference type="EMBL" id="WNH09249.1"/>
    </source>
</evidence>
<gene>
    <name evidence="1" type="ORF">RHP51_00360</name>
</gene>
<dbReference type="EMBL" id="CP134537">
    <property type="protein sequence ID" value="WNH09249.1"/>
    <property type="molecule type" value="Genomic_DNA"/>
</dbReference>
<proteinExistence type="predicted"/>
<evidence type="ECO:0008006" key="3">
    <source>
        <dbReference type="Google" id="ProtNLM"/>
    </source>
</evidence>
<dbReference type="RefSeq" id="WP_415865759.1">
    <property type="nucleotide sequence ID" value="NZ_CP134537.1"/>
</dbReference>